<evidence type="ECO:0000313" key="3">
    <source>
        <dbReference type="EMBL" id="KCW50889.1"/>
    </source>
</evidence>
<dbReference type="InterPro" id="IPR056440">
    <property type="entry name" value="Zn-ribbon_GIR1"/>
</dbReference>
<dbReference type="PANTHER" id="PTHR33177:SF79">
    <property type="entry name" value="LITAF DOMAIN-CONTAINING PROTEIN"/>
    <property type="match status" value="1"/>
</dbReference>
<dbReference type="PANTHER" id="PTHR33177">
    <property type="entry name" value="PUTATIVE-RELATED"/>
    <property type="match status" value="1"/>
</dbReference>
<sequence>MSGGRAKSPKLELRLNLSPPRADDGHYHLQTKESPNSSPSSCESSCISSSPTGLEANRNSNSNGNVSIGYLGKDPRPRVVASMVVVGCPRCLMYVMLSEVDPKCPRCKSSVLLDFVNEDNHSAKKNRI</sequence>
<name>A0A059AAY3_EUCGR</name>
<feature type="compositionally biased region" description="Polar residues" evidence="1">
    <location>
        <begin position="57"/>
        <end position="66"/>
    </location>
</feature>
<feature type="compositionally biased region" description="Basic and acidic residues" evidence="1">
    <location>
        <begin position="21"/>
        <end position="31"/>
    </location>
</feature>
<reference evidence="3" key="1">
    <citation type="submission" date="2013-07" db="EMBL/GenBank/DDBJ databases">
        <title>The genome of Eucalyptus grandis.</title>
        <authorList>
            <person name="Schmutz J."/>
            <person name="Hayes R."/>
            <person name="Myburg A."/>
            <person name="Tuskan G."/>
            <person name="Grattapaglia D."/>
            <person name="Rokhsar D.S."/>
        </authorList>
    </citation>
    <scope>NUCLEOTIDE SEQUENCE</scope>
    <source>
        <tissue evidence="3">Leaf extractions</tissue>
    </source>
</reference>
<gene>
    <name evidence="3" type="ORF">EUGRSUZ_J00534</name>
</gene>
<proteinExistence type="predicted"/>
<dbReference type="eggNOG" id="ENOG502R1YQ">
    <property type="taxonomic scope" value="Eukaryota"/>
</dbReference>
<dbReference type="InterPro" id="IPR055281">
    <property type="entry name" value="GIR1-2/SIED1"/>
</dbReference>
<dbReference type="Gramene" id="KCW50889">
    <property type="protein sequence ID" value="KCW50889"/>
    <property type="gene ID" value="EUGRSUZ_J00534"/>
</dbReference>
<dbReference type="Pfam" id="PF24747">
    <property type="entry name" value="Zn-ribbon_GIR1"/>
    <property type="match status" value="1"/>
</dbReference>
<dbReference type="EMBL" id="KK198762">
    <property type="protein sequence ID" value="KCW50889.1"/>
    <property type="molecule type" value="Genomic_DNA"/>
</dbReference>
<feature type="region of interest" description="Disordered" evidence="1">
    <location>
        <begin position="1"/>
        <end position="74"/>
    </location>
</feature>
<feature type="domain" description="GIR1-like zinc ribbon" evidence="2">
    <location>
        <begin position="82"/>
        <end position="116"/>
    </location>
</feature>
<evidence type="ECO:0000259" key="2">
    <source>
        <dbReference type="Pfam" id="PF24747"/>
    </source>
</evidence>
<evidence type="ECO:0000256" key="1">
    <source>
        <dbReference type="SAM" id="MobiDB-lite"/>
    </source>
</evidence>
<dbReference type="AlphaFoldDB" id="A0A059AAY3"/>
<protein>
    <recommendedName>
        <fullName evidence="2">GIR1-like zinc ribbon domain-containing protein</fullName>
    </recommendedName>
</protein>
<accession>A0A059AAY3</accession>
<dbReference type="STRING" id="71139.A0A059AAY3"/>
<organism evidence="3">
    <name type="scientific">Eucalyptus grandis</name>
    <name type="common">Flooded gum</name>
    <dbReference type="NCBI Taxonomy" id="71139"/>
    <lineage>
        <taxon>Eukaryota</taxon>
        <taxon>Viridiplantae</taxon>
        <taxon>Streptophyta</taxon>
        <taxon>Embryophyta</taxon>
        <taxon>Tracheophyta</taxon>
        <taxon>Spermatophyta</taxon>
        <taxon>Magnoliopsida</taxon>
        <taxon>eudicotyledons</taxon>
        <taxon>Gunneridae</taxon>
        <taxon>Pentapetalae</taxon>
        <taxon>rosids</taxon>
        <taxon>malvids</taxon>
        <taxon>Myrtales</taxon>
        <taxon>Myrtaceae</taxon>
        <taxon>Myrtoideae</taxon>
        <taxon>Eucalypteae</taxon>
        <taxon>Eucalyptus</taxon>
    </lineage>
</organism>
<feature type="compositionally biased region" description="Low complexity" evidence="1">
    <location>
        <begin position="33"/>
        <end position="51"/>
    </location>
</feature>
<dbReference type="InParanoid" id="A0A059AAY3"/>